<reference evidence="2" key="1">
    <citation type="journal article" name="DNA Res.">
        <title>The physiological potential of anammox bacteria as revealed by their core genome structure.</title>
        <authorList>
            <person name="Okubo T."/>
            <person name="Toyoda A."/>
            <person name="Fukuhara K."/>
            <person name="Uchiyama I."/>
            <person name="Harigaya Y."/>
            <person name="Kuroiwa M."/>
            <person name="Suzuki T."/>
            <person name="Murakami Y."/>
            <person name="Suwa Y."/>
            <person name="Takami H."/>
        </authorList>
    </citation>
    <scope>NUCLEOTIDE SEQUENCE</scope>
    <source>
        <strain evidence="2">317325-3</strain>
    </source>
</reference>
<gene>
    <name evidence="2" type="ORF">DSYM_10450</name>
</gene>
<feature type="compositionally biased region" description="Basic residues" evidence="1">
    <location>
        <begin position="1"/>
        <end position="15"/>
    </location>
</feature>
<name>A0A809RVX0_9PROT</name>
<feature type="compositionally biased region" description="Pro residues" evidence="1">
    <location>
        <begin position="19"/>
        <end position="29"/>
    </location>
</feature>
<evidence type="ECO:0000313" key="3">
    <source>
        <dbReference type="Proteomes" id="UP000662914"/>
    </source>
</evidence>
<evidence type="ECO:0000256" key="1">
    <source>
        <dbReference type="SAM" id="MobiDB-lite"/>
    </source>
</evidence>
<dbReference type="KEGG" id="ddz:DSYM_10450"/>
<accession>A0A809RVX0</accession>
<protein>
    <submittedName>
        <fullName evidence="2">Uncharacterized protein</fullName>
    </submittedName>
</protein>
<dbReference type="Proteomes" id="UP000662914">
    <property type="component" value="Chromosome"/>
</dbReference>
<feature type="region of interest" description="Disordered" evidence="1">
    <location>
        <begin position="1"/>
        <end position="52"/>
    </location>
</feature>
<proteinExistence type="predicted"/>
<dbReference type="AlphaFoldDB" id="A0A809RVX0"/>
<sequence>MSKSQSRRHGAKQAKKPAPTQPAPNPALQPPARWQRTQRYAWDKGGAKGGRK</sequence>
<evidence type="ECO:0000313" key="2">
    <source>
        <dbReference type="EMBL" id="BBO20346.1"/>
    </source>
</evidence>
<dbReference type="EMBL" id="AP021857">
    <property type="protein sequence ID" value="BBO20346.1"/>
    <property type="molecule type" value="Genomic_DNA"/>
</dbReference>
<organism evidence="2 3">
    <name type="scientific">Candidatus Desulfobacillus denitrificans</name>
    <dbReference type="NCBI Taxonomy" id="2608985"/>
    <lineage>
        <taxon>Bacteria</taxon>
        <taxon>Pseudomonadati</taxon>
        <taxon>Pseudomonadota</taxon>
        <taxon>Betaproteobacteria</taxon>
        <taxon>Candidatus Desulfobacillus</taxon>
    </lineage>
</organism>